<protein>
    <recommendedName>
        <fullName evidence="5">Ribosome maturation factor RimM</fullName>
    </recommendedName>
</protein>
<proteinExistence type="inferred from homology"/>
<evidence type="ECO:0000259" key="7">
    <source>
        <dbReference type="Pfam" id="PF24986"/>
    </source>
</evidence>
<name>A0A1T4VSS9_9GAMM</name>
<sequence length="171" mass="19072">MQTQPDSMIVLGKVTGAFGVKGWVKIHSYTAKMADIFNYQPLYLSVNKEWQVVKLVSYQAQAKGLVAQFEHVQDRDLALKLTGTDIAVQRSQLPSLDAGEYYWSDLEGLTVVTIAGVVLGKVDHLVETGANDVLVVKHTTGEHWLPWVMDTVIQRVDLTTGLIEVDWDPDF</sequence>
<dbReference type="GO" id="GO:0043022">
    <property type="term" value="F:ribosome binding"/>
    <property type="evidence" value="ECO:0007669"/>
    <property type="project" value="InterPro"/>
</dbReference>
<feature type="domain" description="Ribosome maturation factor RimM PRC barrel" evidence="7">
    <location>
        <begin position="103"/>
        <end position="169"/>
    </location>
</feature>
<dbReference type="InterPro" id="IPR011033">
    <property type="entry name" value="PRC_barrel-like_sf"/>
</dbReference>
<dbReference type="SUPFAM" id="SSF50346">
    <property type="entry name" value="PRC-barrel domain"/>
    <property type="match status" value="1"/>
</dbReference>
<dbReference type="GO" id="GO:0042274">
    <property type="term" value="P:ribosomal small subunit biogenesis"/>
    <property type="evidence" value="ECO:0007669"/>
    <property type="project" value="UniProtKB-UniRule"/>
</dbReference>
<dbReference type="InterPro" id="IPR009000">
    <property type="entry name" value="Transl_B-barrel_sf"/>
</dbReference>
<reference evidence="8 9" key="1">
    <citation type="submission" date="2017-02" db="EMBL/GenBank/DDBJ databases">
        <authorList>
            <person name="Peterson S.W."/>
        </authorList>
    </citation>
    <scope>NUCLEOTIDE SEQUENCE [LARGE SCALE GENOMIC DNA]</scope>
    <source>
        <strain evidence="8 9">ATCC 49788</strain>
    </source>
</reference>
<keyword evidence="9" id="KW-1185">Reference proteome</keyword>
<dbReference type="InterPro" id="IPR011961">
    <property type="entry name" value="RimM"/>
</dbReference>
<dbReference type="Pfam" id="PF01782">
    <property type="entry name" value="RimM"/>
    <property type="match status" value="1"/>
</dbReference>
<comment type="subcellular location">
    <subcellularLocation>
        <location evidence="5">Cytoplasm</location>
    </subcellularLocation>
</comment>
<evidence type="ECO:0000259" key="6">
    <source>
        <dbReference type="Pfam" id="PF01782"/>
    </source>
</evidence>
<dbReference type="InterPro" id="IPR036976">
    <property type="entry name" value="RimM_N_sf"/>
</dbReference>
<feature type="domain" description="RimM N-terminal" evidence="6">
    <location>
        <begin position="11"/>
        <end position="92"/>
    </location>
</feature>
<dbReference type="GO" id="GO:0005840">
    <property type="term" value="C:ribosome"/>
    <property type="evidence" value="ECO:0007669"/>
    <property type="project" value="InterPro"/>
</dbReference>
<comment type="subunit">
    <text evidence="5">Binds ribosomal protein uS19.</text>
</comment>
<dbReference type="STRING" id="92487.SAMN02745130_00182"/>
<dbReference type="RefSeq" id="WP_078920690.1">
    <property type="nucleotide sequence ID" value="NZ_FUYB01000001.1"/>
</dbReference>
<dbReference type="InterPro" id="IPR056792">
    <property type="entry name" value="PRC_RimM"/>
</dbReference>
<dbReference type="PANTHER" id="PTHR33692">
    <property type="entry name" value="RIBOSOME MATURATION FACTOR RIMM"/>
    <property type="match status" value="1"/>
</dbReference>
<dbReference type="Proteomes" id="UP000190460">
    <property type="component" value="Unassembled WGS sequence"/>
</dbReference>
<dbReference type="NCBIfam" id="TIGR02273">
    <property type="entry name" value="16S_RimM"/>
    <property type="match status" value="1"/>
</dbReference>
<evidence type="ECO:0000256" key="4">
    <source>
        <dbReference type="ARBA" id="ARBA00023186"/>
    </source>
</evidence>
<dbReference type="AlphaFoldDB" id="A0A1T4VSS9"/>
<dbReference type="Pfam" id="PF24986">
    <property type="entry name" value="PRC_RimM"/>
    <property type="match status" value="1"/>
</dbReference>
<evidence type="ECO:0000313" key="9">
    <source>
        <dbReference type="Proteomes" id="UP000190460"/>
    </source>
</evidence>
<dbReference type="InterPro" id="IPR002676">
    <property type="entry name" value="RimM_N"/>
</dbReference>
<keyword evidence="4 5" id="KW-0143">Chaperone</keyword>
<dbReference type="PANTHER" id="PTHR33692:SF1">
    <property type="entry name" value="RIBOSOME MATURATION FACTOR RIMM"/>
    <property type="match status" value="1"/>
</dbReference>
<accession>A0A1T4VSS9</accession>
<evidence type="ECO:0000256" key="3">
    <source>
        <dbReference type="ARBA" id="ARBA00022552"/>
    </source>
</evidence>
<keyword evidence="2 5" id="KW-0690">Ribosome biogenesis</keyword>
<dbReference type="HAMAP" id="MF_00014">
    <property type="entry name" value="Ribosome_mat_RimM"/>
    <property type="match status" value="1"/>
</dbReference>
<evidence type="ECO:0000256" key="1">
    <source>
        <dbReference type="ARBA" id="ARBA00022490"/>
    </source>
</evidence>
<comment type="function">
    <text evidence="5">An accessory protein needed during the final step in the assembly of 30S ribosomal subunit, possibly for assembly of the head region. Essential for efficient processing of 16S rRNA. May be needed both before and after RbfA during the maturation of 16S rRNA. It has affinity for free ribosomal 30S subunits but not for 70S ribosomes.</text>
</comment>
<dbReference type="EMBL" id="FUYB01000001">
    <property type="protein sequence ID" value="SKA68040.1"/>
    <property type="molecule type" value="Genomic_DNA"/>
</dbReference>
<keyword evidence="3 5" id="KW-0698">rRNA processing</keyword>
<comment type="similarity">
    <text evidence="5">Belongs to the RimM family.</text>
</comment>
<evidence type="ECO:0000256" key="2">
    <source>
        <dbReference type="ARBA" id="ARBA00022517"/>
    </source>
</evidence>
<gene>
    <name evidence="5" type="primary">rimM</name>
    <name evidence="8" type="ORF">SAMN02745130_00182</name>
</gene>
<dbReference type="Gene3D" id="2.30.30.240">
    <property type="entry name" value="PRC-barrel domain"/>
    <property type="match status" value="1"/>
</dbReference>
<dbReference type="SUPFAM" id="SSF50447">
    <property type="entry name" value="Translation proteins"/>
    <property type="match status" value="1"/>
</dbReference>
<dbReference type="OrthoDB" id="9783509at2"/>
<evidence type="ECO:0000256" key="5">
    <source>
        <dbReference type="HAMAP-Rule" id="MF_00014"/>
    </source>
</evidence>
<organism evidence="8 9">
    <name type="scientific">Thiothrix eikelboomii</name>
    <dbReference type="NCBI Taxonomy" id="92487"/>
    <lineage>
        <taxon>Bacteria</taxon>
        <taxon>Pseudomonadati</taxon>
        <taxon>Pseudomonadota</taxon>
        <taxon>Gammaproteobacteria</taxon>
        <taxon>Thiotrichales</taxon>
        <taxon>Thiotrichaceae</taxon>
        <taxon>Thiothrix</taxon>
    </lineage>
</organism>
<dbReference type="GO" id="GO:0006364">
    <property type="term" value="P:rRNA processing"/>
    <property type="evidence" value="ECO:0007669"/>
    <property type="project" value="UniProtKB-UniRule"/>
</dbReference>
<dbReference type="GO" id="GO:0005737">
    <property type="term" value="C:cytoplasm"/>
    <property type="evidence" value="ECO:0007669"/>
    <property type="project" value="UniProtKB-SubCell"/>
</dbReference>
<keyword evidence="1 5" id="KW-0963">Cytoplasm</keyword>
<comment type="domain">
    <text evidence="5">The PRC barrel domain binds ribosomal protein uS19.</text>
</comment>
<dbReference type="Gene3D" id="2.40.30.60">
    <property type="entry name" value="RimM"/>
    <property type="match status" value="1"/>
</dbReference>
<evidence type="ECO:0000313" key="8">
    <source>
        <dbReference type="EMBL" id="SKA68040.1"/>
    </source>
</evidence>